<feature type="transmembrane region" description="Helical" evidence="1">
    <location>
        <begin position="6"/>
        <end position="23"/>
    </location>
</feature>
<gene>
    <name evidence="3" type="ORF">A8F95_12125</name>
</gene>
<feature type="domain" description="CAAX prenyl protease 2/Lysostaphin resistance protein A-like" evidence="2">
    <location>
        <begin position="131"/>
        <end position="218"/>
    </location>
</feature>
<feature type="transmembrane region" description="Helical" evidence="1">
    <location>
        <begin position="186"/>
        <end position="216"/>
    </location>
</feature>
<protein>
    <recommendedName>
        <fullName evidence="2">CAAX prenyl protease 2/Lysostaphin resistance protein A-like domain-containing protein</fullName>
    </recommendedName>
</protein>
<evidence type="ECO:0000259" key="2">
    <source>
        <dbReference type="Pfam" id="PF02517"/>
    </source>
</evidence>
<dbReference type="PANTHER" id="PTHR36435:SF1">
    <property type="entry name" value="CAAX AMINO TERMINAL PROTEASE FAMILY PROTEIN"/>
    <property type="match status" value="1"/>
</dbReference>
<dbReference type="RefSeq" id="WP_065411401.1">
    <property type="nucleotide sequence ID" value="NZ_MAYT01000028.1"/>
</dbReference>
<organism evidence="3 4">
    <name type="scientific">Pseudobacillus wudalianchiensis</name>
    <dbReference type="NCBI Taxonomy" id="1743143"/>
    <lineage>
        <taxon>Bacteria</taxon>
        <taxon>Bacillati</taxon>
        <taxon>Bacillota</taxon>
        <taxon>Bacilli</taxon>
        <taxon>Bacillales</taxon>
        <taxon>Bacillaceae</taxon>
        <taxon>Pseudobacillus</taxon>
    </lineage>
</organism>
<dbReference type="Pfam" id="PF02517">
    <property type="entry name" value="Rce1-like"/>
    <property type="match status" value="1"/>
</dbReference>
<feature type="transmembrane region" description="Helical" evidence="1">
    <location>
        <begin position="83"/>
        <end position="103"/>
    </location>
</feature>
<dbReference type="EMBL" id="MAYT01000028">
    <property type="protein sequence ID" value="OCA83745.1"/>
    <property type="molecule type" value="Genomic_DNA"/>
</dbReference>
<dbReference type="GO" id="GO:0004175">
    <property type="term" value="F:endopeptidase activity"/>
    <property type="evidence" value="ECO:0007669"/>
    <property type="project" value="UniProtKB-ARBA"/>
</dbReference>
<proteinExistence type="predicted"/>
<evidence type="ECO:0000256" key="1">
    <source>
        <dbReference type="SAM" id="Phobius"/>
    </source>
</evidence>
<reference evidence="4" key="1">
    <citation type="submission" date="2016-05" db="EMBL/GenBank/DDBJ databases">
        <authorList>
            <person name="Liu B."/>
            <person name="Wang J."/>
            <person name="Zhu Y."/>
            <person name="Liu G."/>
            <person name="Chen Q."/>
            <person name="Chen Z."/>
            <person name="Lan J."/>
            <person name="Che J."/>
            <person name="Ge C."/>
            <person name="Shi H."/>
            <person name="Pan Z."/>
            <person name="Liu X."/>
        </authorList>
    </citation>
    <scope>NUCLEOTIDE SEQUENCE [LARGE SCALE GENOMIC DNA]</scope>
    <source>
        <strain evidence="4">FJAT-27215</strain>
    </source>
</reference>
<keyword evidence="1" id="KW-0812">Transmembrane</keyword>
<dbReference type="AlphaFoldDB" id="A0A1B9AIS4"/>
<sequence length="239" mass="27424">MSLFIFGSLLLIFLIFIYPFLDVKYTKTLKEKKDTASRLRYFKFVIYSEWTVVAIILLFTSLFTTTLKDIGLVFPDQHRSEVLGMIFGFLTGVAVLIFVLMKLPFYQKLLNKQVSEIDYLLPTSKSERNVSIFVAVTAGICEEIIYRGFVIHYLSNWSIEMSTLQIMIISAVIFGFAHIYQGWKGFLLTGLIGFVLARSYLATGSLLFPIILHIIIDMRSFLFSKPLPKETKTTFDKSL</sequence>
<dbReference type="Proteomes" id="UP000092578">
    <property type="component" value="Unassembled WGS sequence"/>
</dbReference>
<feature type="transmembrane region" description="Helical" evidence="1">
    <location>
        <begin position="44"/>
        <end position="63"/>
    </location>
</feature>
<evidence type="ECO:0000313" key="3">
    <source>
        <dbReference type="EMBL" id="OCA83745.1"/>
    </source>
</evidence>
<dbReference type="InterPro" id="IPR003675">
    <property type="entry name" value="Rce1/LyrA-like_dom"/>
</dbReference>
<name>A0A1B9AIS4_9BACI</name>
<evidence type="ECO:0000313" key="4">
    <source>
        <dbReference type="Proteomes" id="UP000092578"/>
    </source>
</evidence>
<dbReference type="PANTHER" id="PTHR36435">
    <property type="entry name" value="SLR1288 PROTEIN"/>
    <property type="match status" value="1"/>
</dbReference>
<keyword evidence="1" id="KW-0472">Membrane</keyword>
<dbReference type="InterPro" id="IPR052710">
    <property type="entry name" value="CAAX_protease"/>
</dbReference>
<keyword evidence="1" id="KW-1133">Transmembrane helix</keyword>
<dbReference type="GO" id="GO:0080120">
    <property type="term" value="P:CAAX-box protein maturation"/>
    <property type="evidence" value="ECO:0007669"/>
    <property type="project" value="UniProtKB-ARBA"/>
</dbReference>
<feature type="transmembrane region" description="Helical" evidence="1">
    <location>
        <begin position="162"/>
        <end position="180"/>
    </location>
</feature>
<comment type="caution">
    <text evidence="3">The sequence shown here is derived from an EMBL/GenBank/DDBJ whole genome shotgun (WGS) entry which is preliminary data.</text>
</comment>
<accession>A0A1B9AIS4</accession>
<keyword evidence="4" id="KW-1185">Reference proteome</keyword>